<accession>A0A6A4TDW0</accession>
<comment type="caution">
    <text evidence="1">The sequence shown here is derived from an EMBL/GenBank/DDBJ whole genome shotgun (WGS) entry which is preliminary data.</text>
</comment>
<gene>
    <name evidence="1" type="ORF">F2P81_004692</name>
</gene>
<proteinExistence type="predicted"/>
<sequence length="84" mass="9236">MCVPSVLRAELARRSSERGGDGGQTTDVVMDPGTIHKKVEVSVYDKAFRESNVVAGNQRSHRVEQNANNEEFMVSSVVRVCNAE</sequence>
<dbReference type="Proteomes" id="UP000438429">
    <property type="component" value="Unassembled WGS sequence"/>
</dbReference>
<dbReference type="EMBL" id="VEVO01000004">
    <property type="protein sequence ID" value="KAF0043355.1"/>
    <property type="molecule type" value="Genomic_DNA"/>
</dbReference>
<evidence type="ECO:0000313" key="2">
    <source>
        <dbReference type="Proteomes" id="UP000438429"/>
    </source>
</evidence>
<protein>
    <submittedName>
        <fullName evidence="1">Uncharacterized protein</fullName>
    </submittedName>
</protein>
<reference evidence="1 2" key="1">
    <citation type="submission" date="2019-06" db="EMBL/GenBank/DDBJ databases">
        <title>Draft genomes of female and male turbot (Scophthalmus maximus).</title>
        <authorList>
            <person name="Xu H."/>
            <person name="Xu X.-W."/>
            <person name="Shao C."/>
            <person name="Chen S."/>
        </authorList>
    </citation>
    <scope>NUCLEOTIDE SEQUENCE [LARGE SCALE GENOMIC DNA]</scope>
    <source>
        <strain evidence="1">Ysfricsl-2016a</strain>
        <tissue evidence="1">Blood</tissue>
    </source>
</reference>
<evidence type="ECO:0000313" key="1">
    <source>
        <dbReference type="EMBL" id="KAF0043355.1"/>
    </source>
</evidence>
<name>A0A6A4TDW0_SCOMX</name>
<dbReference type="AlphaFoldDB" id="A0A6A4TDW0"/>
<organism evidence="1 2">
    <name type="scientific">Scophthalmus maximus</name>
    <name type="common">Turbot</name>
    <name type="synonym">Psetta maxima</name>
    <dbReference type="NCBI Taxonomy" id="52904"/>
    <lineage>
        <taxon>Eukaryota</taxon>
        <taxon>Metazoa</taxon>
        <taxon>Chordata</taxon>
        <taxon>Craniata</taxon>
        <taxon>Vertebrata</taxon>
        <taxon>Euteleostomi</taxon>
        <taxon>Actinopterygii</taxon>
        <taxon>Neopterygii</taxon>
        <taxon>Teleostei</taxon>
        <taxon>Neoteleostei</taxon>
        <taxon>Acanthomorphata</taxon>
        <taxon>Carangaria</taxon>
        <taxon>Pleuronectiformes</taxon>
        <taxon>Pleuronectoidei</taxon>
        <taxon>Scophthalmidae</taxon>
        <taxon>Scophthalmus</taxon>
    </lineage>
</organism>